<dbReference type="Pfam" id="PF00057">
    <property type="entry name" value="Ldl_recept_a"/>
    <property type="match status" value="2"/>
</dbReference>
<dbReference type="PROSITE" id="PS01186">
    <property type="entry name" value="EGF_2"/>
    <property type="match status" value="1"/>
</dbReference>
<dbReference type="InterPro" id="IPR001881">
    <property type="entry name" value="EGF-like_Ca-bd_dom"/>
</dbReference>
<dbReference type="InterPro" id="IPR009030">
    <property type="entry name" value="Growth_fac_rcpt_cys_sf"/>
</dbReference>
<feature type="disulfide bond" evidence="13">
    <location>
        <begin position="59"/>
        <end position="74"/>
    </location>
</feature>
<dbReference type="PROSITE" id="PS00010">
    <property type="entry name" value="ASX_HYDROXYL"/>
    <property type="match status" value="1"/>
</dbReference>
<dbReference type="Gene3D" id="2.10.25.10">
    <property type="entry name" value="Laminin"/>
    <property type="match status" value="5"/>
</dbReference>
<dbReference type="GO" id="GO:0006897">
    <property type="term" value="P:endocytosis"/>
    <property type="evidence" value="ECO:0007669"/>
    <property type="project" value="UniProtKB-KW"/>
</dbReference>
<evidence type="ECO:0000256" key="8">
    <source>
        <dbReference type="ARBA" id="ARBA00023157"/>
    </source>
</evidence>
<protein>
    <submittedName>
        <fullName evidence="16">(diamondback moth) hypothetical protein</fullName>
    </submittedName>
</protein>
<feature type="disulfide bond" evidence="13">
    <location>
        <begin position="87"/>
        <end position="105"/>
    </location>
</feature>
<proteinExistence type="predicted"/>
<dbReference type="SMART" id="SM00135">
    <property type="entry name" value="LY"/>
    <property type="match status" value="4"/>
</dbReference>
<evidence type="ECO:0000256" key="10">
    <source>
        <dbReference type="ARBA" id="ARBA00023180"/>
    </source>
</evidence>
<dbReference type="InterPro" id="IPR002172">
    <property type="entry name" value="LDrepeatLR_classA_rpt"/>
</dbReference>
<keyword evidence="7" id="KW-0472">Membrane</keyword>
<dbReference type="InterPro" id="IPR018097">
    <property type="entry name" value="EGF_Ca-bd_CS"/>
</dbReference>
<dbReference type="GO" id="GO:0005509">
    <property type="term" value="F:calcium ion binding"/>
    <property type="evidence" value="ECO:0007669"/>
    <property type="project" value="InterPro"/>
</dbReference>
<reference evidence="16" key="1">
    <citation type="submission" date="2020-11" db="EMBL/GenBank/DDBJ databases">
        <authorList>
            <person name="Whiteford S."/>
        </authorList>
    </citation>
    <scope>NUCLEOTIDE SEQUENCE</scope>
</reference>
<dbReference type="Pfam" id="PF07645">
    <property type="entry name" value="EGF_CA"/>
    <property type="match status" value="5"/>
</dbReference>
<evidence type="ECO:0000259" key="15">
    <source>
        <dbReference type="PROSITE" id="PS50026"/>
    </source>
</evidence>
<dbReference type="PANTHER" id="PTHR22722:SF15">
    <property type="entry name" value="LOW-DENSITY LIPOPROTEIN RECEPTOR-RELATED"/>
    <property type="match status" value="1"/>
</dbReference>
<dbReference type="SUPFAM" id="SSF57184">
    <property type="entry name" value="Growth factor receptor domain"/>
    <property type="match status" value="2"/>
</dbReference>
<keyword evidence="2" id="KW-0254">Endocytosis</keyword>
<dbReference type="Proteomes" id="UP000653454">
    <property type="component" value="Unassembled WGS sequence"/>
</dbReference>
<dbReference type="PROSITE" id="PS50026">
    <property type="entry name" value="EGF_3"/>
    <property type="match status" value="1"/>
</dbReference>
<evidence type="ECO:0000256" key="4">
    <source>
        <dbReference type="ARBA" id="ARBA00022729"/>
    </source>
</evidence>
<keyword evidence="17" id="KW-1185">Reference proteome</keyword>
<comment type="caution">
    <text evidence="12">Lacks conserved residue(s) required for the propagation of feature annotation.</text>
</comment>
<dbReference type="InterPro" id="IPR036055">
    <property type="entry name" value="LDL_receptor-like_sf"/>
</dbReference>
<evidence type="ECO:0000256" key="1">
    <source>
        <dbReference type="ARBA" id="ARBA00022536"/>
    </source>
</evidence>
<dbReference type="SUPFAM" id="SSF57196">
    <property type="entry name" value="EGF/Laminin"/>
    <property type="match status" value="1"/>
</dbReference>
<keyword evidence="5" id="KW-0677">Repeat</keyword>
<keyword evidence="3" id="KW-0812">Transmembrane</keyword>
<gene>
    <name evidence="16" type="ORF">PLXY2_LOCUS10202</name>
</gene>
<dbReference type="SMART" id="SM00179">
    <property type="entry name" value="EGF_CA"/>
    <property type="match status" value="5"/>
</dbReference>
<dbReference type="PROSITE" id="PS01209">
    <property type="entry name" value="LDLRA_1"/>
    <property type="match status" value="1"/>
</dbReference>
<dbReference type="PROSITE" id="PS01187">
    <property type="entry name" value="EGF_CA"/>
    <property type="match status" value="1"/>
</dbReference>
<dbReference type="SUPFAM" id="SSF57424">
    <property type="entry name" value="LDL receptor-like module"/>
    <property type="match status" value="3"/>
</dbReference>
<name>A0A8S4FWD0_PLUXY</name>
<dbReference type="AlphaFoldDB" id="A0A8S4FWD0"/>
<dbReference type="Gene3D" id="4.10.400.10">
    <property type="entry name" value="Low-density Lipoprotein Receptor"/>
    <property type="match status" value="3"/>
</dbReference>
<keyword evidence="8 13" id="KW-1015">Disulfide bond</keyword>
<feature type="region of interest" description="Disordered" evidence="14">
    <location>
        <begin position="461"/>
        <end position="480"/>
    </location>
</feature>
<keyword evidence="4" id="KW-0732">Signal</keyword>
<dbReference type="FunFam" id="2.10.25.10:FF:000038">
    <property type="entry name" value="Fibrillin 2"/>
    <property type="match status" value="1"/>
</dbReference>
<feature type="region of interest" description="Disordered" evidence="14">
    <location>
        <begin position="328"/>
        <end position="347"/>
    </location>
</feature>
<dbReference type="GO" id="GO:0005886">
    <property type="term" value="C:plasma membrane"/>
    <property type="evidence" value="ECO:0007669"/>
    <property type="project" value="TreeGrafter"/>
</dbReference>
<dbReference type="SUPFAM" id="SSF63825">
    <property type="entry name" value="YWTD domain"/>
    <property type="match status" value="2"/>
</dbReference>
<feature type="region of interest" description="Disordered" evidence="14">
    <location>
        <begin position="594"/>
        <end position="614"/>
    </location>
</feature>
<evidence type="ECO:0000256" key="11">
    <source>
        <dbReference type="ARBA" id="ARBA00046288"/>
    </source>
</evidence>
<comment type="subcellular location">
    <subcellularLocation>
        <location evidence="11">Endomembrane system</location>
        <topology evidence="11">Single-pass type I membrane protein</topology>
    </subcellularLocation>
</comment>
<evidence type="ECO:0000256" key="12">
    <source>
        <dbReference type="PROSITE-ProRule" id="PRU00076"/>
    </source>
</evidence>
<dbReference type="InterPro" id="IPR000152">
    <property type="entry name" value="EGF-type_Asp/Asn_hydroxyl_site"/>
</dbReference>
<evidence type="ECO:0000256" key="2">
    <source>
        <dbReference type="ARBA" id="ARBA00022583"/>
    </source>
</evidence>
<keyword evidence="1 12" id="KW-0245">EGF-like domain</keyword>
<dbReference type="InterPro" id="IPR011042">
    <property type="entry name" value="6-blade_b-propeller_TolB-like"/>
</dbReference>
<dbReference type="SMART" id="SM00181">
    <property type="entry name" value="EGF"/>
    <property type="match status" value="7"/>
</dbReference>
<dbReference type="PANTHER" id="PTHR22722">
    <property type="entry name" value="LOW-DENSITY LIPOPROTEIN RECEPTOR-RELATED PROTEIN 2-RELATED"/>
    <property type="match status" value="1"/>
</dbReference>
<dbReference type="InterPro" id="IPR000033">
    <property type="entry name" value="LDLR_classB_rpt"/>
</dbReference>
<dbReference type="PRINTS" id="PR00261">
    <property type="entry name" value="LDLRECEPTOR"/>
</dbReference>
<dbReference type="Gene3D" id="2.120.10.30">
    <property type="entry name" value="TolB, C-terminal domain"/>
    <property type="match status" value="2"/>
</dbReference>
<organism evidence="16 17">
    <name type="scientific">Plutella xylostella</name>
    <name type="common">Diamondback moth</name>
    <name type="synonym">Plutella maculipennis</name>
    <dbReference type="NCBI Taxonomy" id="51655"/>
    <lineage>
        <taxon>Eukaryota</taxon>
        <taxon>Metazoa</taxon>
        <taxon>Ecdysozoa</taxon>
        <taxon>Arthropoda</taxon>
        <taxon>Hexapoda</taxon>
        <taxon>Insecta</taxon>
        <taxon>Pterygota</taxon>
        <taxon>Neoptera</taxon>
        <taxon>Endopterygota</taxon>
        <taxon>Lepidoptera</taxon>
        <taxon>Glossata</taxon>
        <taxon>Ditrysia</taxon>
        <taxon>Yponomeutoidea</taxon>
        <taxon>Plutellidae</taxon>
        <taxon>Plutella</taxon>
    </lineage>
</organism>
<evidence type="ECO:0000256" key="7">
    <source>
        <dbReference type="ARBA" id="ARBA00023136"/>
    </source>
</evidence>
<sequence>MLYVQRVLVRTSRETAGEPRGIPGEGGSDAGAAGAGAACGAAQFLCAGERRCVPAAWRCDGRAHCADAEDELGCSYNSTCGTGQFRCSSGRCIPAAWRCDGDRDCGHDDSDEDPTLCERDFKCPGNWARCATPAGGSFSCAPVQQFCDGSPQCPDNSDEWDICDNFNETQCAPLQCEVGCKPTHEGLTCYCRAGYEVQNGTCVDTDECAAADPPCSQQCVNLPGAYRCSCLPGYSLHGARACRADDGTYTSPHRHRPALLAAVRQPARRLPLLVPARLLAARRPRLPRRRRYVHVAAQTPGRPARSSASTCPAPTAARACPATRCTAPAPAAPTTVRTRRRTDTGPPCSQQCVNLPGAYRCSCLPGYSLHGARACRADDGTYTSPHRHRPALLAAVRQPARRLPLLVPARLLAARRPRLPRRRRYVHVAAQTPARPARSSAATCPAPTAARACPATRCTAPAPAAPTTVRTRRRTDTGPPCSQQCVNLPGAYRCSCLPGYSLHGARACRADDGTYTSPHRHRPALLAAVRQPARRLPLLVPARLLAARRPRLPRRRRYVHVAAQTPARPARSSASTCPAPTAARACPATRCTAPAPAAPTTVRTRRRTDTGPPCSQQCGNLPGAYRCSCLPGYSLHGARACRADDGTYTSPHRHRPALLAAVRQPARRLPLLVPARLLAARRPRLPRRRRYVHVAAQTPARPARSSASTCPAPTAARACPATRCTAPAPAAPTTVRTRRRTDTGPPCSQQCVNLPGAYRCSCLPGYSLHGARACRADDGTYTTPHRHRPALLAAVRQPARRLPLLVPARLLAARRPRLPRRRRYVHDAAQTPDHLDGHGVRLVVVTATDVRVVDALGRDAHEHARAPALNVRAIDVNVHNNSICYIHHNVSRSHIVCVSADDLRRRAVVPDPDLFPDVNSVSHLAIDWISGNWYVGDAARGSLYVCAPDLLACRRLADALHKLRGLALDPLRGYMYYTVWGSSPPSVTQASLSGGGSTALARRALVYPGAAAVQPATGALYWADTYRDAVERSLNGTRKAFRHTLSQNLVGLDVFEDLVYIPAWSNSSIEAVAATAPRAARPLPRALPLDARPRAVRVFHKLKQPMVPHPCRENRGGCAHICVTAYREGRPHAHCLCKHGYRLSGHKDCVRAELDTYLMVAGGSPPLVQSLALDEAHSAWEPAAPATRLERPTAIDVHLKENMLYVADVHKYEISRQRLDGSGYEVFVAHDVDNCEGLAVDWMGESTYMWDEN</sequence>
<comment type="caution">
    <text evidence="16">The sequence shown here is derived from an EMBL/GenBank/DDBJ whole genome shotgun (WGS) entry which is preliminary data.</text>
</comment>
<accession>A0A8S4FWD0</accession>
<evidence type="ECO:0000313" key="16">
    <source>
        <dbReference type="EMBL" id="CAG9131325.1"/>
    </source>
</evidence>
<dbReference type="GO" id="GO:0043235">
    <property type="term" value="C:receptor complex"/>
    <property type="evidence" value="ECO:0007669"/>
    <property type="project" value="TreeGrafter"/>
</dbReference>
<dbReference type="InterPro" id="IPR049883">
    <property type="entry name" value="NOTCH1_EGF-like"/>
</dbReference>
<feature type="domain" description="EGF-like" evidence="15">
    <location>
        <begin position="204"/>
        <end position="243"/>
    </location>
</feature>
<evidence type="ECO:0000256" key="9">
    <source>
        <dbReference type="ARBA" id="ARBA00023170"/>
    </source>
</evidence>
<dbReference type="InterPro" id="IPR023415">
    <property type="entry name" value="LDLR_class-A_CS"/>
</dbReference>
<dbReference type="PROSITE" id="PS50068">
    <property type="entry name" value="LDLRA_2"/>
    <property type="match status" value="3"/>
</dbReference>
<dbReference type="GO" id="GO:0005041">
    <property type="term" value="F:low-density lipoprotein particle receptor activity"/>
    <property type="evidence" value="ECO:0007669"/>
    <property type="project" value="TreeGrafter"/>
</dbReference>
<feature type="region of interest" description="Disordered" evidence="14">
    <location>
        <begin position="727"/>
        <end position="746"/>
    </location>
</feature>
<keyword evidence="10" id="KW-0325">Glycoprotein</keyword>
<dbReference type="SMART" id="SM00192">
    <property type="entry name" value="LDLa"/>
    <property type="match status" value="3"/>
</dbReference>
<evidence type="ECO:0000256" key="3">
    <source>
        <dbReference type="ARBA" id="ARBA00022692"/>
    </source>
</evidence>
<dbReference type="EMBL" id="CAJHNJ030000044">
    <property type="protein sequence ID" value="CAG9131325.1"/>
    <property type="molecule type" value="Genomic_DNA"/>
</dbReference>
<evidence type="ECO:0000256" key="13">
    <source>
        <dbReference type="PROSITE-ProRule" id="PRU00124"/>
    </source>
</evidence>
<evidence type="ECO:0000256" key="5">
    <source>
        <dbReference type="ARBA" id="ARBA00022737"/>
    </source>
</evidence>
<evidence type="ECO:0000256" key="6">
    <source>
        <dbReference type="ARBA" id="ARBA00022989"/>
    </source>
</evidence>
<evidence type="ECO:0000313" key="17">
    <source>
        <dbReference type="Proteomes" id="UP000653454"/>
    </source>
</evidence>
<keyword evidence="9" id="KW-0675">Receptor</keyword>
<evidence type="ECO:0000256" key="14">
    <source>
        <dbReference type="SAM" id="MobiDB-lite"/>
    </source>
</evidence>
<dbReference type="InterPro" id="IPR051221">
    <property type="entry name" value="LDLR-related"/>
</dbReference>
<keyword evidence="6" id="KW-1133">Transmembrane helix</keyword>
<dbReference type="InterPro" id="IPR000742">
    <property type="entry name" value="EGF"/>
</dbReference>
<dbReference type="CDD" id="cd00054">
    <property type="entry name" value="EGF_CA"/>
    <property type="match status" value="4"/>
</dbReference>
<feature type="disulfide bond" evidence="13">
    <location>
        <begin position="80"/>
        <end position="92"/>
    </location>
</feature>
<dbReference type="CDD" id="cd00112">
    <property type="entry name" value="LDLa"/>
    <property type="match status" value="2"/>
</dbReference>